<accession>A0A0V0GRW2</accession>
<reference evidence="2" key="1">
    <citation type="submission" date="2015-12" db="EMBL/GenBank/DDBJ databases">
        <title>Gene expression during late stages of embryo sac development: a critical building block for successful pollen-pistil interactions.</title>
        <authorList>
            <person name="Liu Y."/>
            <person name="Joly V."/>
            <person name="Sabar M."/>
            <person name="Matton D.P."/>
        </authorList>
    </citation>
    <scope>NUCLEOTIDE SEQUENCE</scope>
</reference>
<feature type="signal peptide" evidence="1">
    <location>
        <begin position="1"/>
        <end position="24"/>
    </location>
</feature>
<name>A0A0V0GRW2_SOLCH</name>
<evidence type="ECO:0000256" key="1">
    <source>
        <dbReference type="SAM" id="SignalP"/>
    </source>
</evidence>
<organism evidence="2">
    <name type="scientific">Solanum chacoense</name>
    <name type="common">Chaco potato</name>
    <dbReference type="NCBI Taxonomy" id="4108"/>
    <lineage>
        <taxon>Eukaryota</taxon>
        <taxon>Viridiplantae</taxon>
        <taxon>Streptophyta</taxon>
        <taxon>Embryophyta</taxon>
        <taxon>Tracheophyta</taxon>
        <taxon>Spermatophyta</taxon>
        <taxon>Magnoliopsida</taxon>
        <taxon>eudicotyledons</taxon>
        <taxon>Gunneridae</taxon>
        <taxon>Pentapetalae</taxon>
        <taxon>asterids</taxon>
        <taxon>lamiids</taxon>
        <taxon>Solanales</taxon>
        <taxon>Solanaceae</taxon>
        <taxon>Solanoideae</taxon>
        <taxon>Solaneae</taxon>
        <taxon>Solanum</taxon>
    </lineage>
</organism>
<evidence type="ECO:0000313" key="2">
    <source>
        <dbReference type="EMBL" id="JAP10393.1"/>
    </source>
</evidence>
<feature type="chain" id="PRO_5006865447" evidence="1">
    <location>
        <begin position="25"/>
        <end position="61"/>
    </location>
</feature>
<keyword evidence="1" id="KW-0732">Signal</keyword>
<proteinExistence type="predicted"/>
<sequence>MHPPKYNAYMDVLVFLIFLTNVSPRNCSMGSDRLFCMRQSVGQTRTLMFRKCKVVEMRMLR</sequence>
<dbReference type="AlphaFoldDB" id="A0A0V0GRW2"/>
<protein>
    <submittedName>
        <fullName evidence="2">Putative ovule protein</fullName>
    </submittedName>
</protein>
<dbReference type="EMBL" id="GEDG01033200">
    <property type="protein sequence ID" value="JAP10393.1"/>
    <property type="molecule type" value="Transcribed_RNA"/>
</dbReference>